<evidence type="ECO:0000259" key="1">
    <source>
        <dbReference type="Pfam" id="PF07883"/>
    </source>
</evidence>
<evidence type="ECO:0000313" key="2">
    <source>
        <dbReference type="EMBL" id="SDE00646.1"/>
    </source>
</evidence>
<dbReference type="STRING" id="938405.SAMN02927895_01238"/>
<dbReference type="OrthoDB" id="9814939at2"/>
<feature type="domain" description="Cupin type-2" evidence="1">
    <location>
        <begin position="64"/>
        <end position="130"/>
    </location>
</feature>
<dbReference type="Proteomes" id="UP000198925">
    <property type="component" value="Unassembled WGS sequence"/>
</dbReference>
<dbReference type="InterPro" id="IPR017627">
    <property type="entry name" value="UGHY"/>
</dbReference>
<dbReference type="EMBL" id="FMZX01000016">
    <property type="protein sequence ID" value="SDE00646.1"/>
    <property type="molecule type" value="Genomic_DNA"/>
</dbReference>
<proteinExistence type="predicted"/>
<dbReference type="Pfam" id="PF07883">
    <property type="entry name" value="Cupin_2"/>
    <property type="match status" value="1"/>
</dbReference>
<dbReference type="CDD" id="cd02211">
    <property type="entry name" value="cupin_UGlyAH_N"/>
    <property type="match status" value="1"/>
</dbReference>
<dbReference type="PANTHER" id="PTHR34571">
    <property type="entry name" value="(S)-UREIDOGLYCINE AMINOHYDROLASE"/>
    <property type="match status" value="1"/>
</dbReference>
<keyword evidence="3" id="KW-1185">Reference proteome</keyword>
<evidence type="ECO:0000313" key="3">
    <source>
        <dbReference type="Proteomes" id="UP000198925"/>
    </source>
</evidence>
<dbReference type="InterPro" id="IPR013096">
    <property type="entry name" value="Cupin_2"/>
</dbReference>
<dbReference type="InterPro" id="IPR044704">
    <property type="entry name" value="UGlyAH_cupin_N"/>
</dbReference>
<dbReference type="NCBIfam" id="TIGR03214">
    <property type="entry name" value="ura-cupin"/>
    <property type="match status" value="1"/>
</dbReference>
<dbReference type="InterPro" id="IPR044697">
    <property type="entry name" value="UGlyAH_cupin_C"/>
</dbReference>
<keyword evidence="2" id="KW-0378">Hydrolase</keyword>
<gene>
    <name evidence="2" type="ORF">SAMN04487779_101658</name>
</gene>
<dbReference type="InterPro" id="IPR011051">
    <property type="entry name" value="RmlC_Cupin_sf"/>
</dbReference>
<accession>A0A1G6ZG06</accession>
<dbReference type="RefSeq" id="WP_090561411.1">
    <property type="nucleotide sequence ID" value="NZ_FMXZ01000002.1"/>
</dbReference>
<dbReference type="SUPFAM" id="SSF51182">
    <property type="entry name" value="RmlC-like cupins"/>
    <property type="match status" value="1"/>
</dbReference>
<reference evidence="2 3" key="1">
    <citation type="submission" date="2016-10" db="EMBL/GenBank/DDBJ databases">
        <authorList>
            <person name="de Groot N.N."/>
        </authorList>
    </citation>
    <scope>NUCLEOTIDE SEQUENCE [LARGE SCALE GENOMIC DNA]</scope>
    <source>
        <strain evidence="2 3">CPCC 100156</strain>
    </source>
</reference>
<dbReference type="AlphaFoldDB" id="A0A1G6ZG06"/>
<name>A0A1G6ZG06_9PROT</name>
<protein>
    <submittedName>
        <fullName evidence="2">(S)-ureidoglycine aminohydrolase</fullName>
    </submittedName>
</protein>
<sequence length="259" mass="28622">MPAPVPPPVPPGVIGHNRSLVTRNYAVLPPEGMFPSVLPWLTKAAVFYQTSPVMGARFAQGRLEAEPGGGTTAPRQDGLEHFLYILAGTLDVAADSSSTTLEAGGFAYIPAGATWSLRNGGTELTRAVWITRPYVPAEGVAPPEPRFGSRDTTPVTRVDDSGRWRQYLLGTLDMSMDFEMNIMGFDRGTHFHCVETHIFEHGLVMLEGQGLQLLDRDWHEIWEGDFVWMGSFVPQQFYCTGWGGAAYLLYKDVNREVVF</sequence>
<dbReference type="CDD" id="cd02212">
    <property type="entry name" value="cupin_UGlyAH_C"/>
    <property type="match status" value="1"/>
</dbReference>
<dbReference type="InterPro" id="IPR014710">
    <property type="entry name" value="RmlC-like_jellyroll"/>
</dbReference>
<dbReference type="GO" id="GO:0071522">
    <property type="term" value="F:ureidoglycine aminohydrolase activity"/>
    <property type="evidence" value="ECO:0007669"/>
    <property type="project" value="InterPro"/>
</dbReference>
<dbReference type="Gene3D" id="2.60.120.10">
    <property type="entry name" value="Jelly Rolls"/>
    <property type="match status" value="1"/>
</dbReference>
<dbReference type="PANTHER" id="PTHR34571:SF1">
    <property type="entry name" value="(S)-UREIDOGLYCINE AMINOHYDROLASE"/>
    <property type="match status" value="1"/>
</dbReference>
<organism evidence="2 3">
    <name type="scientific">Belnapia rosea</name>
    <dbReference type="NCBI Taxonomy" id="938405"/>
    <lineage>
        <taxon>Bacteria</taxon>
        <taxon>Pseudomonadati</taxon>
        <taxon>Pseudomonadota</taxon>
        <taxon>Alphaproteobacteria</taxon>
        <taxon>Acetobacterales</taxon>
        <taxon>Roseomonadaceae</taxon>
        <taxon>Belnapia</taxon>
    </lineage>
</organism>